<feature type="domain" description="Bacterial sugar transferase" evidence="4">
    <location>
        <begin position="166"/>
        <end position="366"/>
    </location>
</feature>
<dbReference type="RefSeq" id="WP_190260611.1">
    <property type="nucleotide sequence ID" value="NZ_CP053923.1"/>
</dbReference>
<keyword evidence="3" id="KW-0472">Membrane</keyword>
<feature type="transmembrane region" description="Helical" evidence="3">
    <location>
        <begin position="171"/>
        <end position="194"/>
    </location>
</feature>
<evidence type="ECO:0000259" key="4">
    <source>
        <dbReference type="Pfam" id="PF02397"/>
    </source>
</evidence>
<dbReference type="GO" id="GO:0000271">
    <property type="term" value="P:polysaccharide biosynthetic process"/>
    <property type="evidence" value="ECO:0007669"/>
    <property type="project" value="UniProtKB-KW"/>
</dbReference>
<dbReference type="PANTHER" id="PTHR30576:SF10">
    <property type="entry name" value="SLL5057 PROTEIN"/>
    <property type="match status" value="1"/>
</dbReference>
<comment type="similarity">
    <text evidence="1">Belongs to the bacterial sugar transferase family.</text>
</comment>
<keyword evidence="5" id="KW-0808">Transferase</keyword>
<evidence type="ECO:0000313" key="5">
    <source>
        <dbReference type="EMBL" id="QNT70125.1"/>
    </source>
</evidence>
<dbReference type="InterPro" id="IPR003362">
    <property type="entry name" value="Bact_transf"/>
</dbReference>
<dbReference type="Pfam" id="PF02397">
    <property type="entry name" value="Bac_transf"/>
    <property type="match status" value="1"/>
</dbReference>
<evidence type="ECO:0000313" key="6">
    <source>
        <dbReference type="Proteomes" id="UP000516369"/>
    </source>
</evidence>
<reference evidence="5 6" key="1">
    <citation type="submission" date="2020-05" db="EMBL/GenBank/DDBJ databases">
        <title>Complete closed genome sequence of Defluviicoccus vanus.</title>
        <authorList>
            <person name="Bessarab I."/>
            <person name="Arumugam K."/>
            <person name="Maszenan A.M."/>
            <person name="Seviour R.J."/>
            <person name="Williams R.B."/>
        </authorList>
    </citation>
    <scope>NUCLEOTIDE SEQUENCE [LARGE SCALE GENOMIC DNA]</scope>
    <source>
        <strain evidence="5 6">Ben 114</strain>
    </source>
</reference>
<dbReference type="GO" id="GO:0016780">
    <property type="term" value="F:phosphotransferase activity, for other substituted phosphate groups"/>
    <property type="evidence" value="ECO:0007669"/>
    <property type="project" value="TreeGrafter"/>
</dbReference>
<evidence type="ECO:0000256" key="2">
    <source>
        <dbReference type="ARBA" id="ARBA00023169"/>
    </source>
</evidence>
<dbReference type="KEGG" id="dvn:HQ394_13295"/>
<proteinExistence type="inferred from homology"/>
<dbReference type="AlphaFoldDB" id="A0A7H1N339"/>
<accession>A0A7H1N339</accession>
<keyword evidence="6" id="KW-1185">Reference proteome</keyword>
<organism evidence="5 6">
    <name type="scientific">Defluviicoccus vanus</name>
    <dbReference type="NCBI Taxonomy" id="111831"/>
    <lineage>
        <taxon>Bacteria</taxon>
        <taxon>Pseudomonadati</taxon>
        <taxon>Pseudomonadota</taxon>
        <taxon>Alphaproteobacteria</taxon>
        <taxon>Rhodospirillales</taxon>
        <taxon>Rhodospirillaceae</taxon>
        <taxon>Defluviicoccus</taxon>
    </lineage>
</organism>
<dbReference type="EMBL" id="CP053923">
    <property type="protein sequence ID" value="QNT70125.1"/>
    <property type="molecule type" value="Genomic_DNA"/>
</dbReference>
<keyword evidence="3" id="KW-1133">Transmembrane helix</keyword>
<dbReference type="PANTHER" id="PTHR30576">
    <property type="entry name" value="COLANIC BIOSYNTHESIS UDP-GLUCOSE LIPID CARRIER TRANSFERASE"/>
    <property type="match status" value="1"/>
</dbReference>
<dbReference type="Proteomes" id="UP000516369">
    <property type="component" value="Chromosome"/>
</dbReference>
<gene>
    <name evidence="5" type="ORF">HQ394_13295</name>
</gene>
<keyword evidence="2" id="KW-0270">Exopolysaccharide synthesis</keyword>
<evidence type="ECO:0000256" key="1">
    <source>
        <dbReference type="ARBA" id="ARBA00006464"/>
    </source>
</evidence>
<evidence type="ECO:0000256" key="3">
    <source>
        <dbReference type="SAM" id="Phobius"/>
    </source>
</evidence>
<keyword evidence="3" id="KW-0812">Transmembrane</keyword>
<sequence>MFRTNAQAVPFAQVQARRPYGGDMRLEDTLSAELFLSQLQRERRRSERTKGPLSLAVFRYDSGNINELAAADRLAQHLHRIKRDIDVVGYIDVGTIGVILLDTNAEGAQRFLLRLSTRLNGLRFLGTTFTFPDNIFDRLLSGVDACSPEQSIFFDRTNGCLQAIAKRLIDIVIASTVLVLCAPLMLATAIAVAMTSPGPAIFRQTRLGKDGTPLVMNKFRSMYQDADERIHRDHVAKLIGDAPDGEDEANDKKTWQKLDNDPRITPIGRIIRNLKIDELPQLFNVLKGDLSLVGPRPPIPYEVAFYQAWHLGRILAVKPGITGFWQIESGGNVTFDDMVRMDLQYVANASILLDLKILYRTAAVVVRRAIAFIVSPGAFRNGSC</sequence>
<name>A0A7H1N339_9PROT</name>
<protein>
    <submittedName>
        <fullName evidence="5">Sugar transferase</fullName>
    </submittedName>
</protein>